<dbReference type="RefSeq" id="WP_146453118.1">
    <property type="nucleotide sequence ID" value="NZ_SJPS01000014.1"/>
</dbReference>
<dbReference type="Proteomes" id="UP000318437">
    <property type="component" value="Unassembled WGS sequence"/>
</dbReference>
<reference evidence="1 2" key="1">
    <citation type="submission" date="2019-02" db="EMBL/GenBank/DDBJ databases">
        <title>Deep-cultivation of Planctomycetes and their phenomic and genomic characterization uncovers novel biology.</title>
        <authorList>
            <person name="Wiegand S."/>
            <person name="Jogler M."/>
            <person name="Boedeker C."/>
            <person name="Pinto D."/>
            <person name="Vollmers J."/>
            <person name="Rivas-Marin E."/>
            <person name="Kohn T."/>
            <person name="Peeters S.H."/>
            <person name="Heuer A."/>
            <person name="Rast P."/>
            <person name="Oberbeckmann S."/>
            <person name="Bunk B."/>
            <person name="Jeske O."/>
            <person name="Meyerdierks A."/>
            <person name="Storesund J.E."/>
            <person name="Kallscheuer N."/>
            <person name="Luecker S."/>
            <person name="Lage O.M."/>
            <person name="Pohl T."/>
            <person name="Merkel B.J."/>
            <person name="Hornburger P."/>
            <person name="Mueller R.-W."/>
            <person name="Bruemmer F."/>
            <person name="Labrenz M."/>
            <person name="Spormann A.M."/>
            <person name="Op Den Camp H."/>
            <person name="Overmann J."/>
            <person name="Amann R."/>
            <person name="Jetten M.S.M."/>
            <person name="Mascher T."/>
            <person name="Medema M.H."/>
            <person name="Devos D.P."/>
            <person name="Kaster A.-K."/>
            <person name="Ovreas L."/>
            <person name="Rohde M."/>
            <person name="Galperin M.Y."/>
            <person name="Jogler C."/>
        </authorList>
    </citation>
    <scope>NUCLEOTIDE SEQUENCE [LARGE SCALE GENOMIC DNA]</scope>
    <source>
        <strain evidence="1 2">Pla144</strain>
    </source>
</reference>
<keyword evidence="2" id="KW-1185">Reference proteome</keyword>
<accession>A0A5C6C7W4</accession>
<gene>
    <name evidence="1" type="ORF">Pla144_49100</name>
</gene>
<sequence length="313" mass="35413">MAEVTSLPPPPLVRPDRQIVYDCDHSEWPNPNELHDQDTITVDRIRADIDGPAHRFVIRRGDTVEAHLSPNHFHTGQVVGISHARNEVRVAWDESLQNGEWFHVGAIYPAPEIKPNRLTNGRPLAEIIVELNREHQPEGGWHETDRVPHETPYTFAEFKELWKSRGKDLTYQQYQATFERIVESEEAIHAELGSTYKAPQLKAIAHNLGDLSARSNTKAGNAESIFRKMRSFFLLDGTVSFGMGESYTAAVKAKVRGVTAEAYAAHHKELAEKVAERKEALANPQTLYDFRRFIVLAMGLKPSPLGESFRTLY</sequence>
<evidence type="ECO:0000313" key="1">
    <source>
        <dbReference type="EMBL" id="TWU20743.1"/>
    </source>
</evidence>
<dbReference type="OrthoDB" id="9804482at2"/>
<evidence type="ECO:0000313" key="2">
    <source>
        <dbReference type="Proteomes" id="UP000318437"/>
    </source>
</evidence>
<dbReference type="EMBL" id="SJPS01000014">
    <property type="protein sequence ID" value="TWU20743.1"/>
    <property type="molecule type" value="Genomic_DNA"/>
</dbReference>
<organism evidence="1 2">
    <name type="scientific">Bythopirellula polymerisocia</name>
    <dbReference type="NCBI Taxonomy" id="2528003"/>
    <lineage>
        <taxon>Bacteria</taxon>
        <taxon>Pseudomonadati</taxon>
        <taxon>Planctomycetota</taxon>
        <taxon>Planctomycetia</taxon>
        <taxon>Pirellulales</taxon>
        <taxon>Lacipirellulaceae</taxon>
        <taxon>Bythopirellula</taxon>
    </lineage>
</organism>
<dbReference type="AlphaFoldDB" id="A0A5C6C7W4"/>
<name>A0A5C6C7W4_9BACT</name>
<comment type="caution">
    <text evidence="1">The sequence shown here is derived from an EMBL/GenBank/DDBJ whole genome shotgun (WGS) entry which is preliminary data.</text>
</comment>
<protein>
    <submittedName>
        <fullName evidence="1">Uncharacterized protein</fullName>
    </submittedName>
</protein>
<proteinExistence type="predicted"/>